<dbReference type="InterPro" id="IPR035959">
    <property type="entry name" value="RutC-like_sf"/>
</dbReference>
<proteinExistence type="inferred from homology"/>
<dbReference type="InterPro" id="IPR006056">
    <property type="entry name" value="RidA"/>
</dbReference>
<dbReference type="NCBIfam" id="TIGR00004">
    <property type="entry name" value="Rid family detoxifying hydrolase"/>
    <property type="match status" value="1"/>
</dbReference>
<gene>
    <name evidence="2" type="ORF">NW762_006193</name>
</gene>
<name>A0A9W8VHR7_9HYPO</name>
<evidence type="ECO:0000313" key="3">
    <source>
        <dbReference type="Proteomes" id="UP001152049"/>
    </source>
</evidence>
<dbReference type="GO" id="GO:0005739">
    <property type="term" value="C:mitochondrion"/>
    <property type="evidence" value="ECO:0007669"/>
    <property type="project" value="UniProtKB-ARBA"/>
</dbReference>
<dbReference type="OrthoDB" id="309640at2759"/>
<dbReference type="AlphaFoldDB" id="A0A9W8VHR7"/>
<dbReference type="InterPro" id="IPR006175">
    <property type="entry name" value="YjgF/YER057c/UK114"/>
</dbReference>
<dbReference type="Pfam" id="PF01042">
    <property type="entry name" value="Ribonuc_L-PSP"/>
    <property type="match status" value="1"/>
</dbReference>
<evidence type="ECO:0000256" key="1">
    <source>
        <dbReference type="ARBA" id="ARBA00010552"/>
    </source>
</evidence>
<dbReference type="Proteomes" id="UP001152049">
    <property type="component" value="Unassembled WGS sequence"/>
</dbReference>
<dbReference type="FunFam" id="3.30.1330.40:FF:000001">
    <property type="entry name" value="L-PSP family endoribonuclease"/>
    <property type="match status" value="1"/>
</dbReference>
<keyword evidence="3" id="KW-1185">Reference proteome</keyword>
<protein>
    <submittedName>
        <fullName evidence="2">Uncharacterized protein</fullName>
    </submittedName>
</protein>
<comment type="similarity">
    <text evidence="1">Belongs to the RutC family.</text>
</comment>
<dbReference type="GO" id="GO:0005829">
    <property type="term" value="C:cytosol"/>
    <property type="evidence" value="ECO:0007669"/>
    <property type="project" value="TreeGrafter"/>
</dbReference>
<organism evidence="2 3">
    <name type="scientific">Fusarium torreyae</name>
    <dbReference type="NCBI Taxonomy" id="1237075"/>
    <lineage>
        <taxon>Eukaryota</taxon>
        <taxon>Fungi</taxon>
        <taxon>Dikarya</taxon>
        <taxon>Ascomycota</taxon>
        <taxon>Pezizomycotina</taxon>
        <taxon>Sordariomycetes</taxon>
        <taxon>Hypocreomycetidae</taxon>
        <taxon>Hypocreales</taxon>
        <taxon>Nectriaceae</taxon>
        <taxon>Fusarium</taxon>
    </lineage>
</organism>
<sequence length="134" mass="14150">MSNPSLERKSINLTGASPNAHLYSQALVVGGMAYLSGVTGVDPLTGSLAEGTVGDRTTQIFKNISTILEAAGSHIDQVVKVGIYLTSMSDYTTMNDAYAKVFTQDAKPVRTCVAVKELPRGTDVEIEVIAVVSN</sequence>
<dbReference type="SUPFAM" id="SSF55298">
    <property type="entry name" value="YjgF-like"/>
    <property type="match status" value="1"/>
</dbReference>
<dbReference type="PANTHER" id="PTHR11803:SF42">
    <property type="entry name" value="MMF1"/>
    <property type="match status" value="1"/>
</dbReference>
<dbReference type="GO" id="GO:0019239">
    <property type="term" value="F:deaminase activity"/>
    <property type="evidence" value="ECO:0007669"/>
    <property type="project" value="TreeGrafter"/>
</dbReference>
<comment type="caution">
    <text evidence="2">The sequence shown here is derived from an EMBL/GenBank/DDBJ whole genome shotgun (WGS) entry which is preliminary data.</text>
</comment>
<dbReference type="EMBL" id="JAOQAZ010000010">
    <property type="protein sequence ID" value="KAJ4263374.1"/>
    <property type="molecule type" value="Genomic_DNA"/>
</dbReference>
<dbReference type="CDD" id="cd00448">
    <property type="entry name" value="YjgF_YER057c_UK114_family"/>
    <property type="match status" value="1"/>
</dbReference>
<dbReference type="Gene3D" id="3.30.1330.40">
    <property type="entry name" value="RutC-like"/>
    <property type="match status" value="1"/>
</dbReference>
<dbReference type="PANTHER" id="PTHR11803">
    <property type="entry name" value="2-IMINOBUTANOATE/2-IMINOPROPANOATE DEAMINASE RIDA"/>
    <property type="match status" value="1"/>
</dbReference>
<evidence type="ECO:0000313" key="2">
    <source>
        <dbReference type="EMBL" id="KAJ4263374.1"/>
    </source>
</evidence>
<reference evidence="2" key="1">
    <citation type="submission" date="2022-09" db="EMBL/GenBank/DDBJ databases">
        <title>Fusarium specimens isolated from Avocado Roots.</title>
        <authorList>
            <person name="Stajich J."/>
            <person name="Roper C."/>
            <person name="Heimlech-Rivalta G."/>
        </authorList>
    </citation>
    <scope>NUCLEOTIDE SEQUENCE</scope>
    <source>
        <strain evidence="2">CF00136</strain>
    </source>
</reference>
<accession>A0A9W8VHR7</accession>